<evidence type="ECO:0000256" key="4">
    <source>
        <dbReference type="ARBA" id="ARBA00011991"/>
    </source>
</evidence>
<reference evidence="12 13" key="1">
    <citation type="submission" date="2018-10" db="EMBL/GenBank/DDBJ databases">
        <title>Tessaracoccus antarcticuss sp. nov., isolated from sediment.</title>
        <authorList>
            <person name="Zhou L.Y."/>
            <person name="Du Z.J."/>
        </authorList>
    </citation>
    <scope>NUCLEOTIDE SEQUENCE [LARGE SCALE GENOMIC DNA]</scope>
    <source>
        <strain evidence="12 13">JDX10</strain>
    </source>
</reference>
<dbReference type="NCBIfam" id="TIGR03160">
    <property type="entry name" value="cobT_DBIPRT"/>
    <property type="match status" value="1"/>
</dbReference>
<organism evidence="12 13">
    <name type="scientific">Tessaracoccus antarcticus</name>
    <dbReference type="NCBI Taxonomy" id="2479848"/>
    <lineage>
        <taxon>Bacteria</taxon>
        <taxon>Bacillati</taxon>
        <taxon>Actinomycetota</taxon>
        <taxon>Actinomycetes</taxon>
        <taxon>Propionibacteriales</taxon>
        <taxon>Propionibacteriaceae</taxon>
        <taxon>Tessaracoccus</taxon>
    </lineage>
</organism>
<dbReference type="EC" id="2.4.2.21" evidence="4 11"/>
<dbReference type="Gene3D" id="1.10.1610.10">
    <property type="match status" value="1"/>
</dbReference>
<dbReference type="PANTHER" id="PTHR43463">
    <property type="entry name" value="NICOTINATE-NUCLEOTIDE--DIMETHYLBENZIMIDAZOLE PHOSPHORIBOSYLTRANSFERASE"/>
    <property type="match status" value="1"/>
</dbReference>
<evidence type="ECO:0000256" key="11">
    <source>
        <dbReference type="HAMAP-Rule" id="MF_00230"/>
    </source>
</evidence>
<dbReference type="HAMAP" id="MF_00230">
    <property type="entry name" value="CobT"/>
    <property type="match status" value="1"/>
</dbReference>
<dbReference type="InterPro" id="IPR003200">
    <property type="entry name" value="Nict_dMeBzImd_PRibTrfase"/>
</dbReference>
<dbReference type="Pfam" id="PF02277">
    <property type="entry name" value="DBI_PRT"/>
    <property type="match status" value="1"/>
</dbReference>
<comment type="catalytic activity">
    <reaction evidence="10 11">
        <text>5,6-dimethylbenzimidazole + nicotinate beta-D-ribonucleotide = alpha-ribazole 5'-phosphate + nicotinate + H(+)</text>
        <dbReference type="Rhea" id="RHEA:11196"/>
        <dbReference type="ChEBI" id="CHEBI:15378"/>
        <dbReference type="ChEBI" id="CHEBI:15890"/>
        <dbReference type="ChEBI" id="CHEBI:32544"/>
        <dbReference type="ChEBI" id="CHEBI:57502"/>
        <dbReference type="ChEBI" id="CHEBI:57918"/>
        <dbReference type="EC" id="2.4.2.21"/>
    </reaction>
</comment>
<name>A0A3M0GWX5_9ACTN</name>
<comment type="caution">
    <text evidence="12">The sequence shown here is derived from an EMBL/GenBank/DDBJ whole genome shotgun (WGS) entry which is preliminary data.</text>
</comment>
<gene>
    <name evidence="11 12" type="primary">cobT</name>
    <name evidence="12" type="ORF">EAX62_04480</name>
</gene>
<dbReference type="CDD" id="cd07067">
    <property type="entry name" value="HP_PGM_like"/>
    <property type="match status" value="1"/>
</dbReference>
<dbReference type="SUPFAM" id="SSF52733">
    <property type="entry name" value="Nicotinate mononucleotide:5,6-dimethylbenzimidazole phosphoribosyltransferase (CobT)"/>
    <property type="match status" value="1"/>
</dbReference>
<dbReference type="InterPro" id="IPR023195">
    <property type="entry name" value="Nict_dMeBzImd_PRibTrfase_N"/>
</dbReference>
<protein>
    <recommendedName>
        <fullName evidence="5 11">Nicotinate-nucleotide--dimethylbenzimidazole phosphoribosyltransferase</fullName>
        <shortName evidence="11">NN:DBI PRT</shortName>
        <ecNumber evidence="4 11">2.4.2.21</ecNumber>
    </recommendedName>
    <alternativeName>
        <fullName evidence="9 11">N(1)-alpha-phosphoribosyltransferase</fullName>
    </alternativeName>
</protein>
<dbReference type="NCBIfam" id="NF000996">
    <property type="entry name" value="PRK00105.1"/>
    <property type="match status" value="1"/>
</dbReference>
<dbReference type="InterPro" id="IPR013078">
    <property type="entry name" value="His_Pase_superF_clade-1"/>
</dbReference>
<dbReference type="InterPro" id="IPR017846">
    <property type="entry name" value="Nict_dMeBzImd_PRibTrfase_bact"/>
</dbReference>
<dbReference type="InterPro" id="IPR029033">
    <property type="entry name" value="His_PPase_superfam"/>
</dbReference>
<dbReference type="Pfam" id="PF00300">
    <property type="entry name" value="His_Phos_1"/>
    <property type="match status" value="1"/>
</dbReference>
<dbReference type="UniPathway" id="UPA00061">
    <property type="reaction ID" value="UER00516"/>
</dbReference>
<dbReference type="SUPFAM" id="SSF53254">
    <property type="entry name" value="Phosphoglycerate mutase-like"/>
    <property type="match status" value="1"/>
</dbReference>
<dbReference type="GO" id="GO:0008939">
    <property type="term" value="F:nicotinate-nucleotide-dimethylbenzimidazole phosphoribosyltransferase activity"/>
    <property type="evidence" value="ECO:0007669"/>
    <property type="project" value="UniProtKB-UniRule"/>
</dbReference>
<evidence type="ECO:0000256" key="1">
    <source>
        <dbReference type="ARBA" id="ARBA00002197"/>
    </source>
</evidence>
<dbReference type="EMBL" id="REFW01000001">
    <property type="protein sequence ID" value="RMB61866.1"/>
    <property type="molecule type" value="Genomic_DNA"/>
</dbReference>
<dbReference type="CDD" id="cd02439">
    <property type="entry name" value="DMB-PRT_CobT"/>
    <property type="match status" value="1"/>
</dbReference>
<comment type="similarity">
    <text evidence="3 11">Belongs to the CobT family.</text>
</comment>
<evidence type="ECO:0000313" key="13">
    <source>
        <dbReference type="Proteomes" id="UP000275256"/>
    </source>
</evidence>
<dbReference type="InterPro" id="IPR036087">
    <property type="entry name" value="Nict_dMeBzImd_PRibTrfase_sf"/>
</dbReference>
<evidence type="ECO:0000313" key="12">
    <source>
        <dbReference type="EMBL" id="RMB61866.1"/>
    </source>
</evidence>
<comment type="pathway">
    <text evidence="2 11">Nucleoside biosynthesis; alpha-ribazole biosynthesis; alpha-ribazole from 5,6-dimethylbenzimidazole: step 1/2.</text>
</comment>
<proteinExistence type="inferred from homology"/>
<dbReference type="SMART" id="SM00855">
    <property type="entry name" value="PGAM"/>
    <property type="match status" value="1"/>
</dbReference>
<dbReference type="Gene3D" id="3.40.50.1240">
    <property type="entry name" value="Phosphoglycerate mutase-like"/>
    <property type="match status" value="1"/>
</dbReference>
<evidence type="ECO:0000256" key="8">
    <source>
        <dbReference type="ARBA" id="ARBA00022679"/>
    </source>
</evidence>
<feature type="active site" description="Proton acceptor" evidence="11">
    <location>
        <position position="493"/>
    </location>
</feature>
<sequence>MWNVEGRLQGQTMDVPLTETGFIEAAHAAAELVDRPLTALWSSDQLRALQTAGVVVARHDLTVRATPLLREQSLGDLEGRLASEMTEQPVPDGMDISEVRWGGGESIADVHERMRALVAALREEFGDDDEVALVSHGDALRVLLAVLEGKGHRDVDWSGFGTGSVHTVSLGADTDDVLARTIAAVQPASAVALAEAEQRQAQLTKPPGSLGALEVLANRLSAMAGRCPAPIPEPAVIGLFAGDHGVCAQGVSPWPQEVTASMVMNIAGGGAAINALARQVGASLLVTDVGVATDHPAHPAIRNRVVARGTHDFTVEPAMTRDEARAALAVGIEAAEEAIAGGARCLLTGEMGIGNTTPASALIAVFTRTRPALVTGRGAGADDQMLSVKTQVIERGLKLHQPQTDDPLGTLAAIGGLEHAALAGFILAGAAHRVPVVLDGVIACSAACVAAAFAPAVRDYLVSGHAGAEPGIRTALAHLGLQPLVDLGMRLGEGSGAAVALPMVQAAARIMAEMATFAEAGIEAGS</sequence>
<comment type="function">
    <text evidence="1 11">Catalyzes the synthesis of alpha-ribazole-5'-phosphate from nicotinate mononucleotide (NAMN) and 5,6-dimethylbenzimidazole (DMB).</text>
</comment>
<dbReference type="Proteomes" id="UP000275256">
    <property type="component" value="Unassembled WGS sequence"/>
</dbReference>
<dbReference type="PANTHER" id="PTHR43463:SF1">
    <property type="entry name" value="NICOTINATE-NUCLEOTIDE--DIMETHYLBENZIMIDAZOLE PHOSPHORIBOSYLTRANSFERASE"/>
    <property type="match status" value="1"/>
</dbReference>
<evidence type="ECO:0000256" key="7">
    <source>
        <dbReference type="ARBA" id="ARBA00022676"/>
    </source>
</evidence>
<evidence type="ECO:0000256" key="10">
    <source>
        <dbReference type="ARBA" id="ARBA00047340"/>
    </source>
</evidence>
<dbReference type="Gene3D" id="3.40.50.10210">
    <property type="match status" value="1"/>
</dbReference>
<accession>A0A3M0GWX5</accession>
<dbReference type="AlphaFoldDB" id="A0A3M0GWX5"/>
<keyword evidence="13" id="KW-1185">Reference proteome</keyword>
<evidence type="ECO:0000256" key="5">
    <source>
        <dbReference type="ARBA" id="ARBA00015486"/>
    </source>
</evidence>
<keyword evidence="6 11" id="KW-0169">Cobalamin biosynthesis</keyword>
<dbReference type="FunFam" id="3.40.50.10210:FF:000001">
    <property type="entry name" value="Nicotinate-nucleotide--dimethylbenzimidazole phosphoribosyltransferase"/>
    <property type="match status" value="1"/>
</dbReference>
<keyword evidence="7 11" id="KW-0328">Glycosyltransferase</keyword>
<keyword evidence="8 11" id="KW-0808">Transferase</keyword>
<dbReference type="GO" id="GO:0009236">
    <property type="term" value="P:cobalamin biosynthetic process"/>
    <property type="evidence" value="ECO:0007669"/>
    <property type="project" value="UniProtKB-UniRule"/>
</dbReference>
<evidence type="ECO:0000256" key="9">
    <source>
        <dbReference type="ARBA" id="ARBA00030686"/>
    </source>
</evidence>
<evidence type="ECO:0000256" key="6">
    <source>
        <dbReference type="ARBA" id="ARBA00022573"/>
    </source>
</evidence>
<evidence type="ECO:0000256" key="2">
    <source>
        <dbReference type="ARBA" id="ARBA00005049"/>
    </source>
</evidence>
<evidence type="ECO:0000256" key="3">
    <source>
        <dbReference type="ARBA" id="ARBA00007110"/>
    </source>
</evidence>